<dbReference type="AlphaFoldDB" id="A0A2X4YUA8"/>
<dbReference type="Gene3D" id="3.40.50.720">
    <property type="entry name" value="NAD(P)-binding Rossmann-like Domain"/>
    <property type="match status" value="1"/>
</dbReference>
<dbReference type="SUPFAM" id="SSF55347">
    <property type="entry name" value="Glyceraldehyde-3-phosphate dehydrogenase-like, C-terminal domain"/>
    <property type="match status" value="1"/>
</dbReference>
<dbReference type="InterPro" id="IPR051450">
    <property type="entry name" value="Gfo/Idh/MocA_Oxidoreductases"/>
</dbReference>
<evidence type="ECO:0000313" key="4">
    <source>
        <dbReference type="Proteomes" id="UP000249134"/>
    </source>
</evidence>
<dbReference type="InterPro" id="IPR055170">
    <property type="entry name" value="GFO_IDH_MocA-like_dom"/>
</dbReference>
<dbReference type="Pfam" id="PF22725">
    <property type="entry name" value="GFO_IDH_MocA_C3"/>
    <property type="match status" value="1"/>
</dbReference>
<sequence>MDKIRIGIIGTGGIAHWHARQLTELDYVEICAITDPSTDNRESIISDYHLDGVRQFVEHREMLENTELDAVVICSPHTLHFQQAMDAMSSGCHVLLEKPMACSEEEAQKLIDTAEKLKKVLQVSYQRHFQPEFLFIRDAIASGEIGKLTSVTASLYQEWGQGTTGSWRQKPALSGGGMLMDSGSHIVDVLLWTTGLSPEKVTTQMQQHHSPVELDSFTSIRFENNVVAGLNIVGYAPCWHETYIFCGDNGGIFYDNGKVTIRRLGEEPIIPKLPEQTTNQDKSFIDAILGKHEVMVPGQFAKEVVKLTEMIYEAAGYEPLKSGKSSLI</sequence>
<accession>A0A2X4YUA8</accession>
<dbReference type="Pfam" id="PF01408">
    <property type="entry name" value="GFO_IDH_MocA"/>
    <property type="match status" value="1"/>
</dbReference>
<keyword evidence="3" id="KW-0560">Oxidoreductase</keyword>
<dbReference type="GO" id="GO:0000166">
    <property type="term" value="F:nucleotide binding"/>
    <property type="evidence" value="ECO:0007669"/>
    <property type="project" value="InterPro"/>
</dbReference>
<dbReference type="EC" id="1.-.-.-" evidence="3"/>
<reference evidence="3 4" key="1">
    <citation type="submission" date="2018-06" db="EMBL/GenBank/DDBJ databases">
        <authorList>
            <consortium name="Pathogen Informatics"/>
            <person name="Doyle S."/>
        </authorList>
    </citation>
    <scope>NUCLEOTIDE SEQUENCE [LARGE SCALE GENOMIC DNA]</scope>
    <source>
        <strain evidence="3 4">NCTC4824</strain>
    </source>
</reference>
<gene>
    <name evidence="3" type="primary">ycjS_6</name>
    <name evidence="3" type="ORF">NCTC4824_01461</name>
</gene>
<feature type="domain" description="Gfo/Idh/MocA-like oxidoreductase N-terminal" evidence="1">
    <location>
        <begin position="4"/>
        <end position="125"/>
    </location>
</feature>
<dbReference type="Proteomes" id="UP000249134">
    <property type="component" value="Chromosome 1"/>
</dbReference>
<dbReference type="InterPro" id="IPR036291">
    <property type="entry name" value="NAD(P)-bd_dom_sf"/>
</dbReference>
<dbReference type="Gene3D" id="3.30.360.10">
    <property type="entry name" value="Dihydrodipicolinate Reductase, domain 2"/>
    <property type="match status" value="1"/>
</dbReference>
<feature type="domain" description="GFO/IDH/MocA-like oxidoreductase" evidence="2">
    <location>
        <begin position="134"/>
        <end position="252"/>
    </location>
</feature>
<dbReference type="GO" id="GO:0016491">
    <property type="term" value="F:oxidoreductase activity"/>
    <property type="evidence" value="ECO:0007669"/>
    <property type="project" value="UniProtKB-KW"/>
</dbReference>
<proteinExistence type="predicted"/>
<dbReference type="KEGG" id="blen:NCTC4824_01461"/>
<dbReference type="PANTHER" id="PTHR43377">
    <property type="entry name" value="BILIVERDIN REDUCTASE A"/>
    <property type="match status" value="1"/>
</dbReference>
<evidence type="ECO:0000259" key="1">
    <source>
        <dbReference type="Pfam" id="PF01408"/>
    </source>
</evidence>
<name>A0A2X4YUA8_LEDLE</name>
<evidence type="ECO:0000313" key="3">
    <source>
        <dbReference type="EMBL" id="SQI55325.1"/>
    </source>
</evidence>
<protein>
    <submittedName>
        <fullName evidence="3">Oxidoreductase domain-containing protein</fullName>
        <ecNumber evidence="3">1.-.-.-</ecNumber>
    </submittedName>
</protein>
<dbReference type="EMBL" id="LS483476">
    <property type="protein sequence ID" value="SQI55325.1"/>
    <property type="molecule type" value="Genomic_DNA"/>
</dbReference>
<dbReference type="SUPFAM" id="SSF51735">
    <property type="entry name" value="NAD(P)-binding Rossmann-fold domains"/>
    <property type="match status" value="1"/>
</dbReference>
<dbReference type="STRING" id="1348624.GCA_001591545_00548"/>
<dbReference type="PANTHER" id="PTHR43377:SF1">
    <property type="entry name" value="BILIVERDIN REDUCTASE A"/>
    <property type="match status" value="1"/>
</dbReference>
<dbReference type="InterPro" id="IPR000683">
    <property type="entry name" value="Gfo/Idh/MocA-like_OxRdtase_N"/>
</dbReference>
<evidence type="ECO:0000259" key="2">
    <source>
        <dbReference type="Pfam" id="PF22725"/>
    </source>
</evidence>
<keyword evidence="4" id="KW-1185">Reference proteome</keyword>
<organism evidence="3 4">
    <name type="scientific">Lederbergia lenta</name>
    <name type="common">Bacillus lentus</name>
    <dbReference type="NCBI Taxonomy" id="1467"/>
    <lineage>
        <taxon>Bacteria</taxon>
        <taxon>Bacillati</taxon>
        <taxon>Bacillota</taxon>
        <taxon>Bacilli</taxon>
        <taxon>Bacillales</taxon>
        <taxon>Bacillaceae</taxon>
        <taxon>Lederbergia</taxon>
    </lineage>
</organism>
<dbReference type="RefSeq" id="WP_066137043.1">
    <property type="nucleotide sequence ID" value="NZ_CBCSGM010000001.1"/>
</dbReference>